<dbReference type="AlphaFoldDB" id="A0A380NWH8"/>
<keyword evidence="1" id="KW-0472">Membrane</keyword>
<dbReference type="EMBL" id="UHIV01000001">
    <property type="protein sequence ID" value="SUP52253.1"/>
    <property type="molecule type" value="Genomic_DNA"/>
</dbReference>
<dbReference type="Proteomes" id="UP000254621">
    <property type="component" value="Unassembled WGS sequence"/>
</dbReference>
<evidence type="ECO:0000256" key="1">
    <source>
        <dbReference type="SAM" id="Phobius"/>
    </source>
</evidence>
<keyword evidence="1" id="KW-0812">Transmembrane</keyword>
<organism evidence="2 3">
    <name type="scientific">Weissella viridescens</name>
    <name type="common">Lactobacillus viridescens</name>
    <dbReference type="NCBI Taxonomy" id="1629"/>
    <lineage>
        <taxon>Bacteria</taxon>
        <taxon>Bacillati</taxon>
        <taxon>Bacillota</taxon>
        <taxon>Bacilli</taxon>
        <taxon>Lactobacillales</taxon>
        <taxon>Lactobacillaceae</taxon>
        <taxon>Weissella</taxon>
    </lineage>
</organism>
<sequence>MAIYFMLFPVIGIIYLVTNNQYFSSRRAFVFFSFAFLGTFAAMRANTVGTDTLTYETIFPIRETYLVKNLQHLVSFRQW</sequence>
<accession>A0A380NWH8</accession>
<reference evidence="2 3" key="1">
    <citation type="submission" date="2018-06" db="EMBL/GenBank/DDBJ databases">
        <authorList>
            <consortium name="Pathogen Informatics"/>
            <person name="Doyle S."/>
        </authorList>
    </citation>
    <scope>NUCLEOTIDE SEQUENCE [LARGE SCALE GENOMIC DNA]</scope>
    <source>
        <strain evidence="2 3">NCTC13645</strain>
    </source>
</reference>
<keyword evidence="1" id="KW-1133">Transmembrane helix</keyword>
<evidence type="ECO:0000313" key="2">
    <source>
        <dbReference type="EMBL" id="SUP52253.1"/>
    </source>
</evidence>
<name>A0A380NWH8_WEIVI</name>
<protein>
    <submittedName>
        <fullName evidence="2">Uncharacterized protein</fullName>
    </submittedName>
</protein>
<evidence type="ECO:0000313" key="3">
    <source>
        <dbReference type="Proteomes" id="UP000254621"/>
    </source>
</evidence>
<proteinExistence type="predicted"/>
<feature type="transmembrane region" description="Helical" evidence="1">
    <location>
        <begin position="28"/>
        <end position="45"/>
    </location>
</feature>
<feature type="transmembrane region" description="Helical" evidence="1">
    <location>
        <begin position="6"/>
        <end position="23"/>
    </location>
</feature>
<gene>
    <name evidence="2" type="ORF">NCTC13645_00126</name>
</gene>